<evidence type="ECO:0000259" key="2">
    <source>
        <dbReference type="Pfam" id="PF14760"/>
    </source>
</evidence>
<evidence type="ECO:0000259" key="1">
    <source>
        <dbReference type="Pfam" id="PF01272"/>
    </source>
</evidence>
<dbReference type="InterPro" id="IPR023459">
    <property type="entry name" value="Tscrpt_elong_fac_GreA/B_fam"/>
</dbReference>
<gene>
    <name evidence="3" type="ORF">SAMN02982931_02828</name>
</gene>
<dbReference type="Gene3D" id="3.10.50.30">
    <property type="entry name" value="Transcription elongation factor, GreA/GreB, C-terminal domain"/>
    <property type="match status" value="1"/>
</dbReference>
<feature type="domain" description="Transcription elongation factor GreA/GreB C-terminal" evidence="1">
    <location>
        <begin position="57"/>
        <end position="133"/>
    </location>
</feature>
<dbReference type="AlphaFoldDB" id="A0A1G6CW12"/>
<dbReference type="GO" id="GO:0003746">
    <property type="term" value="F:translation elongation factor activity"/>
    <property type="evidence" value="ECO:0007669"/>
    <property type="project" value="UniProtKB-KW"/>
</dbReference>
<dbReference type="STRING" id="665467.SAMN02982931_02828"/>
<name>A0A1G6CW12_9HYPH</name>
<feature type="domain" description="Regulator of nucleoside diphosphate kinase N-terminal" evidence="2">
    <location>
        <begin position="11"/>
        <end position="51"/>
    </location>
</feature>
<dbReference type="EMBL" id="FMXQ01000005">
    <property type="protein sequence ID" value="SDB37097.1"/>
    <property type="molecule type" value="Genomic_DNA"/>
</dbReference>
<dbReference type="GO" id="GO:0006354">
    <property type="term" value="P:DNA-templated transcription elongation"/>
    <property type="evidence" value="ECO:0007669"/>
    <property type="project" value="TreeGrafter"/>
</dbReference>
<dbReference type="InterPro" id="IPR036953">
    <property type="entry name" value="GreA/GreB_C_sf"/>
</dbReference>
<evidence type="ECO:0000313" key="4">
    <source>
        <dbReference type="Proteomes" id="UP000199071"/>
    </source>
</evidence>
<reference evidence="3 4" key="1">
    <citation type="submission" date="2016-10" db="EMBL/GenBank/DDBJ databases">
        <authorList>
            <person name="de Groot N.N."/>
        </authorList>
    </citation>
    <scope>NUCLEOTIDE SEQUENCE [LARGE SCALE GENOMIC DNA]</scope>
    <source>
        <strain evidence="3 4">ATCC 35022</strain>
    </source>
</reference>
<proteinExistence type="predicted"/>
<dbReference type="SUPFAM" id="SSF54534">
    <property type="entry name" value="FKBP-like"/>
    <property type="match status" value="1"/>
</dbReference>
<dbReference type="Pfam" id="PF14760">
    <property type="entry name" value="Rnk_N"/>
    <property type="match status" value="1"/>
</dbReference>
<dbReference type="GO" id="GO:0032784">
    <property type="term" value="P:regulation of DNA-templated transcription elongation"/>
    <property type="evidence" value="ECO:0007669"/>
    <property type="project" value="InterPro"/>
</dbReference>
<dbReference type="RefSeq" id="WP_090877078.1">
    <property type="nucleotide sequence ID" value="NZ_FMXQ01000005.1"/>
</dbReference>
<keyword evidence="3" id="KW-0648">Protein biosynthesis</keyword>
<dbReference type="PANTHER" id="PTHR30437">
    <property type="entry name" value="TRANSCRIPTION ELONGATION FACTOR GREA"/>
    <property type="match status" value="1"/>
</dbReference>
<dbReference type="Pfam" id="PF01272">
    <property type="entry name" value="GreA_GreB"/>
    <property type="match status" value="1"/>
</dbReference>
<dbReference type="OrthoDB" id="192847at2"/>
<dbReference type="Proteomes" id="UP000199071">
    <property type="component" value="Unassembled WGS sequence"/>
</dbReference>
<keyword evidence="3" id="KW-0251">Elongation factor</keyword>
<dbReference type="PANTHER" id="PTHR30437:SF5">
    <property type="entry name" value="REGULATOR OF NUCLEOSIDE DIPHOSPHATE KINASE"/>
    <property type="match status" value="1"/>
</dbReference>
<dbReference type="GO" id="GO:0003677">
    <property type="term" value="F:DNA binding"/>
    <property type="evidence" value="ECO:0007669"/>
    <property type="project" value="InterPro"/>
</dbReference>
<dbReference type="GO" id="GO:0070063">
    <property type="term" value="F:RNA polymerase binding"/>
    <property type="evidence" value="ECO:0007669"/>
    <property type="project" value="InterPro"/>
</dbReference>
<dbReference type="InterPro" id="IPR001437">
    <property type="entry name" value="Tscrpt_elong_fac_GreA/B_C"/>
</dbReference>
<evidence type="ECO:0000313" key="3">
    <source>
        <dbReference type="EMBL" id="SDB37097.1"/>
    </source>
</evidence>
<accession>A0A1G6CW12</accession>
<keyword evidence="4" id="KW-1185">Reference proteome</keyword>
<organism evidence="3 4">
    <name type="scientific">Bauldia litoralis</name>
    <dbReference type="NCBI Taxonomy" id="665467"/>
    <lineage>
        <taxon>Bacteria</taxon>
        <taxon>Pseudomonadati</taxon>
        <taxon>Pseudomonadota</taxon>
        <taxon>Alphaproteobacteria</taxon>
        <taxon>Hyphomicrobiales</taxon>
        <taxon>Kaistiaceae</taxon>
        <taxon>Bauldia</taxon>
    </lineage>
</organism>
<dbReference type="InterPro" id="IPR029462">
    <property type="entry name" value="Rnk_N"/>
</dbReference>
<dbReference type="NCBIfam" id="NF004396">
    <property type="entry name" value="PRK05753.1"/>
    <property type="match status" value="1"/>
</dbReference>
<protein>
    <submittedName>
        <fullName evidence="3">GreA/GreB family elongation factor</fullName>
    </submittedName>
</protein>
<sequence length="138" mass="15018">MHIQTSPIREPEIFVSDIESDKLLSLANGALQRAPELAEDLIEEIERATVVADSELPTSVVRMGSEVAFETDDGRRRRRVTLVYPGEADIAQDRISVLTPIGTALIGLSAGQSITWVTRDGREQLLTVLAVEQPAVPA</sequence>